<dbReference type="Gene3D" id="1.10.540.10">
    <property type="entry name" value="Acyl-CoA dehydrogenase/oxidase, N-terminal domain"/>
    <property type="match status" value="1"/>
</dbReference>
<reference evidence="4" key="1">
    <citation type="journal article" date="2019" name="Int. J. Syst. Evol. Microbiol.">
        <title>The Global Catalogue of Microorganisms (GCM) 10K type strain sequencing project: providing services to taxonomists for standard genome sequencing and annotation.</title>
        <authorList>
            <consortium name="The Broad Institute Genomics Platform"/>
            <consortium name="The Broad Institute Genome Sequencing Center for Infectious Disease"/>
            <person name="Wu L."/>
            <person name="Ma J."/>
        </authorList>
    </citation>
    <scope>NUCLEOTIDE SEQUENCE [LARGE SCALE GENOMIC DNA]</scope>
    <source>
        <strain evidence="4">CCUG 62414</strain>
    </source>
</reference>
<evidence type="ECO:0000313" key="3">
    <source>
        <dbReference type="EMBL" id="MFD0991419.1"/>
    </source>
</evidence>
<evidence type="ECO:0000313" key="4">
    <source>
        <dbReference type="Proteomes" id="UP001597061"/>
    </source>
</evidence>
<comment type="caution">
    <text evidence="3">The sequence shown here is derived from an EMBL/GenBank/DDBJ whole genome shotgun (WGS) entry which is preliminary data.</text>
</comment>
<organism evidence="3 4">
    <name type="scientific">Mariniflexile jejuense</name>
    <dbReference type="NCBI Taxonomy" id="1173582"/>
    <lineage>
        <taxon>Bacteria</taxon>
        <taxon>Pseudomonadati</taxon>
        <taxon>Bacteroidota</taxon>
        <taxon>Flavobacteriia</taxon>
        <taxon>Flavobacteriales</taxon>
        <taxon>Flavobacteriaceae</taxon>
        <taxon>Mariniflexile</taxon>
    </lineage>
</organism>
<keyword evidence="1" id="KW-0560">Oxidoreductase</keyword>
<dbReference type="Gene3D" id="2.40.110.10">
    <property type="entry name" value="Butyryl-CoA Dehydrogenase, subunit A, domain 2"/>
    <property type="match status" value="1"/>
</dbReference>
<name>A0ABW3JLX3_9FLAO</name>
<dbReference type="InterPro" id="IPR046373">
    <property type="entry name" value="Acyl-CoA_Oxase/DH_mid-dom_sf"/>
</dbReference>
<keyword evidence="4" id="KW-1185">Reference proteome</keyword>
<sequence>MKEAMHTKQLSPVYKEAFVFPTNTLEWISQNNLWRLWVPKAYNGLELSLTEGLQKLQTLAKTDGSLGWTITLCSGATYFIGNLQPEVADAIFLSGNNQICFGGSGGVFGVAEKQGDNYIISGEWRYATGAPYLTHFTLNAKIMDNGNMVLKDDGTPLVYSFVIPKNDVSIIYDWQAMGLKATATHSFKLHEVVVPKTHAFVYNTFYLPQPIFKIPFTVFADVTLFANYLGMATHFYDEASNIVSTEHTLQLQNVLQQANQLLYTIANTIDAYTNNQTPITEAYTNTIHTTTSNLVTQLTNAIITLYPKLGIKACSEPHILNRIFRDYFTATQHHNFVGR</sequence>
<dbReference type="Proteomes" id="UP001597061">
    <property type="component" value="Unassembled WGS sequence"/>
</dbReference>
<proteinExistence type="predicted"/>
<dbReference type="Pfam" id="PF08028">
    <property type="entry name" value="Acyl-CoA_dh_2"/>
    <property type="match status" value="1"/>
</dbReference>
<accession>A0ABW3JLX3</accession>
<dbReference type="InterPro" id="IPR009100">
    <property type="entry name" value="AcylCoA_DH/oxidase_NM_dom_sf"/>
</dbReference>
<dbReference type="Gene3D" id="1.20.140.10">
    <property type="entry name" value="Butyryl-CoA Dehydrogenase, subunit A, domain 3"/>
    <property type="match status" value="1"/>
</dbReference>
<dbReference type="RefSeq" id="WP_379927096.1">
    <property type="nucleotide sequence ID" value="NZ_JBHTJI010000042.1"/>
</dbReference>
<protein>
    <submittedName>
        <fullName evidence="3">Acyl-CoA dehydrogenase</fullName>
    </submittedName>
</protein>
<evidence type="ECO:0000259" key="2">
    <source>
        <dbReference type="Pfam" id="PF08028"/>
    </source>
</evidence>
<dbReference type="SUPFAM" id="SSF56645">
    <property type="entry name" value="Acyl-CoA dehydrogenase NM domain-like"/>
    <property type="match status" value="1"/>
</dbReference>
<feature type="domain" description="Acyl-CoA dehydrogenase C-terminal" evidence="2">
    <location>
        <begin position="255"/>
        <end position="335"/>
    </location>
</feature>
<dbReference type="InterPro" id="IPR013107">
    <property type="entry name" value="Acyl-CoA_DH_C"/>
</dbReference>
<dbReference type="InterPro" id="IPR037069">
    <property type="entry name" value="AcylCoA_DH/ox_N_sf"/>
</dbReference>
<evidence type="ECO:0000256" key="1">
    <source>
        <dbReference type="ARBA" id="ARBA00023002"/>
    </source>
</evidence>
<gene>
    <name evidence="3" type="ORF">ACFQ1R_15070</name>
</gene>
<dbReference type="EMBL" id="JBHTJI010000042">
    <property type="protein sequence ID" value="MFD0991419.1"/>
    <property type="molecule type" value="Genomic_DNA"/>
</dbReference>